<comment type="caution">
    <text evidence="4">The sequence shown here is derived from an EMBL/GenBank/DDBJ whole genome shotgun (WGS) entry which is preliminary data.</text>
</comment>
<name>A0AAV1LHB2_9NEOP</name>
<dbReference type="PANTHER" id="PTHR23149">
    <property type="entry name" value="G PATCH DOMAIN CONTAINING PROTEIN"/>
    <property type="match status" value="1"/>
</dbReference>
<feature type="compositionally biased region" description="Basic and acidic residues" evidence="2">
    <location>
        <begin position="258"/>
        <end position="270"/>
    </location>
</feature>
<reference evidence="4 5" key="1">
    <citation type="submission" date="2023-11" db="EMBL/GenBank/DDBJ databases">
        <authorList>
            <person name="Hedman E."/>
            <person name="Englund M."/>
            <person name="Stromberg M."/>
            <person name="Nyberg Akerstrom W."/>
            <person name="Nylinder S."/>
            <person name="Jareborg N."/>
            <person name="Kallberg Y."/>
            <person name="Kronander E."/>
        </authorList>
    </citation>
    <scope>NUCLEOTIDE SEQUENCE [LARGE SCALE GENOMIC DNA]</scope>
</reference>
<feature type="region of interest" description="Disordered" evidence="2">
    <location>
        <begin position="312"/>
        <end position="352"/>
    </location>
</feature>
<feature type="compositionally biased region" description="Basic residues" evidence="2">
    <location>
        <begin position="342"/>
        <end position="352"/>
    </location>
</feature>
<gene>
    <name evidence="4" type="ORF">PARMNEM_LOCUS12965</name>
</gene>
<accession>A0AAV1LHB2</accession>
<evidence type="ECO:0000256" key="1">
    <source>
        <dbReference type="ARBA" id="ARBA00040365"/>
    </source>
</evidence>
<dbReference type="PANTHER" id="PTHR23149:SF9">
    <property type="entry name" value="G PATCH DOMAIN-CONTAINING PROTEIN 4"/>
    <property type="match status" value="1"/>
</dbReference>
<feature type="domain" description="G-patch" evidence="3">
    <location>
        <begin position="1"/>
        <end position="46"/>
    </location>
</feature>
<feature type="compositionally biased region" description="Basic and acidic residues" evidence="2">
    <location>
        <begin position="332"/>
        <end position="341"/>
    </location>
</feature>
<dbReference type="Pfam" id="PF01585">
    <property type="entry name" value="G-patch"/>
    <property type="match status" value="1"/>
</dbReference>
<organism evidence="4 5">
    <name type="scientific">Parnassius mnemosyne</name>
    <name type="common">clouded apollo</name>
    <dbReference type="NCBI Taxonomy" id="213953"/>
    <lineage>
        <taxon>Eukaryota</taxon>
        <taxon>Metazoa</taxon>
        <taxon>Ecdysozoa</taxon>
        <taxon>Arthropoda</taxon>
        <taxon>Hexapoda</taxon>
        <taxon>Insecta</taxon>
        <taxon>Pterygota</taxon>
        <taxon>Neoptera</taxon>
        <taxon>Endopterygota</taxon>
        <taxon>Lepidoptera</taxon>
        <taxon>Glossata</taxon>
        <taxon>Ditrysia</taxon>
        <taxon>Papilionoidea</taxon>
        <taxon>Papilionidae</taxon>
        <taxon>Parnassiinae</taxon>
        <taxon>Parnassini</taxon>
        <taxon>Parnassius</taxon>
        <taxon>Driopa</taxon>
    </lineage>
</organism>
<dbReference type="InterPro" id="IPR050656">
    <property type="entry name" value="PINX1"/>
</dbReference>
<evidence type="ECO:0000313" key="4">
    <source>
        <dbReference type="EMBL" id="CAK1593131.1"/>
    </source>
</evidence>
<dbReference type="GO" id="GO:0003676">
    <property type="term" value="F:nucleic acid binding"/>
    <property type="evidence" value="ECO:0007669"/>
    <property type="project" value="InterPro"/>
</dbReference>
<dbReference type="AlphaFoldDB" id="A0AAV1LHB2"/>
<dbReference type="SMART" id="SM00443">
    <property type="entry name" value="G_patch"/>
    <property type="match status" value="1"/>
</dbReference>
<evidence type="ECO:0000256" key="2">
    <source>
        <dbReference type="SAM" id="MobiDB-lite"/>
    </source>
</evidence>
<feature type="region of interest" description="Disordered" evidence="2">
    <location>
        <begin position="248"/>
        <end position="276"/>
    </location>
</feature>
<dbReference type="EMBL" id="CAVLGL010000088">
    <property type="protein sequence ID" value="CAK1593131.1"/>
    <property type="molecule type" value="Genomic_DNA"/>
</dbReference>
<keyword evidence="5" id="KW-1185">Reference proteome</keyword>
<feature type="region of interest" description="Disordered" evidence="2">
    <location>
        <begin position="196"/>
        <end position="224"/>
    </location>
</feature>
<dbReference type="Proteomes" id="UP001314205">
    <property type="component" value="Unassembled WGS sequence"/>
</dbReference>
<protein>
    <recommendedName>
        <fullName evidence="1">G patch domain-containing protein 4</fullName>
    </recommendedName>
</protein>
<proteinExistence type="predicted"/>
<evidence type="ECO:0000313" key="5">
    <source>
        <dbReference type="Proteomes" id="UP001314205"/>
    </source>
</evidence>
<evidence type="ECO:0000259" key="3">
    <source>
        <dbReference type="PROSITE" id="PS50174"/>
    </source>
</evidence>
<dbReference type="GO" id="GO:0005730">
    <property type="term" value="C:nucleolus"/>
    <property type="evidence" value="ECO:0007669"/>
    <property type="project" value="TreeGrafter"/>
</dbReference>
<dbReference type="InterPro" id="IPR000467">
    <property type="entry name" value="G_patch_dom"/>
</dbReference>
<sequence length="352" mass="40147">MDFARKQLEKYGWTAGKGLGKYENGISEALKPKLKRSVTGVGHDPASDFTEHWWNDLYNKAAGNLEVEEKNGKIKRIKCKNPSDFVITNNTWKIKKNHKNTSTEQQYSEYFIKKSILSNGESKVENVKEAESDNEETAKDVFKLSDEELFAACEGRTAHKGARHGLKALGKLARIEQQEQLLLNHAKYIGYSHTKTRNKKGSLDENDSQDLDNNSLDNDTTGIKKKKKRKKHFINHSIEVASVNNNVDNGLNENTEFGTEKSDVKRKSTINDDNGDCDNISVEMLKKEKNKRKAIDSVTLSSGDMEEIYIQKKKKNKSKKKQDIAAEIIPTEQKELESDSVKKHKKKKWKEQ</sequence>
<dbReference type="PROSITE" id="PS50174">
    <property type="entry name" value="G_PATCH"/>
    <property type="match status" value="1"/>
</dbReference>